<feature type="transmembrane region" description="Helical" evidence="2">
    <location>
        <begin position="233"/>
        <end position="250"/>
    </location>
</feature>
<organism evidence="3 4">
    <name type="scientific">Ruminococcus albus SY3</name>
    <dbReference type="NCBI Taxonomy" id="1341156"/>
    <lineage>
        <taxon>Bacteria</taxon>
        <taxon>Bacillati</taxon>
        <taxon>Bacillota</taxon>
        <taxon>Clostridia</taxon>
        <taxon>Eubacteriales</taxon>
        <taxon>Oscillospiraceae</taxon>
        <taxon>Ruminococcus</taxon>
    </lineage>
</organism>
<sequence length="358" mass="40123">MPDSKMSRRRVDMADLMGTDDMPLDDEYFEEKIKEMGDIPAKSISRARMKKPEENIASLADGKVELGTTRDDSMSKLFGTDDIRLDEEFFEEKIKEMEENKPPIQEKQLTEYEQWLEDGLKHDKGYGTKDSYEGEIPEEKDSYAGSVYEQYDKWQEETTAMIRGLKARDSINEARDENIHKALFFTTFLKNNGNYSGDPSEIIGMIKTAVWYILTSAAMLGAFYCFGAKGADLMIPWGIGGVIGAIIRYNGKENYSISESMVMGAVEIGILGGLAVTWLLSLLPFVNDDIPMLPVGIVLGGIGALIAEFIKLRKTLARPAKECFHKMVPFAVATVFFVVAAIFVTMVFAEMRRVARGL</sequence>
<evidence type="ECO:0000313" key="4">
    <source>
        <dbReference type="Proteomes" id="UP000021369"/>
    </source>
</evidence>
<evidence type="ECO:0000313" key="3">
    <source>
        <dbReference type="EMBL" id="EXM40086.1"/>
    </source>
</evidence>
<feature type="transmembrane region" description="Helical" evidence="2">
    <location>
        <begin position="292"/>
        <end position="310"/>
    </location>
</feature>
<feature type="transmembrane region" description="Helical" evidence="2">
    <location>
        <begin position="209"/>
        <end position="227"/>
    </location>
</feature>
<proteinExistence type="predicted"/>
<dbReference type="Proteomes" id="UP000021369">
    <property type="component" value="Unassembled WGS sequence"/>
</dbReference>
<gene>
    <name evidence="3" type="ORF">RASY3_05315</name>
</gene>
<evidence type="ECO:0000256" key="1">
    <source>
        <dbReference type="SAM" id="MobiDB-lite"/>
    </source>
</evidence>
<feature type="transmembrane region" description="Helical" evidence="2">
    <location>
        <begin position="262"/>
        <end position="286"/>
    </location>
</feature>
<protein>
    <submittedName>
        <fullName evidence="3">Uncharacterized protein</fullName>
    </submittedName>
</protein>
<name>A0A011VXU8_RUMAL</name>
<feature type="compositionally biased region" description="Basic and acidic residues" evidence="1">
    <location>
        <begin position="1"/>
        <end position="13"/>
    </location>
</feature>
<comment type="caution">
    <text evidence="3">The sequence shown here is derived from an EMBL/GenBank/DDBJ whole genome shotgun (WGS) entry which is preliminary data.</text>
</comment>
<evidence type="ECO:0000256" key="2">
    <source>
        <dbReference type="SAM" id="Phobius"/>
    </source>
</evidence>
<dbReference type="AlphaFoldDB" id="A0A011VXU8"/>
<feature type="transmembrane region" description="Helical" evidence="2">
    <location>
        <begin position="330"/>
        <end position="349"/>
    </location>
</feature>
<dbReference type="PATRIC" id="fig|1341156.4.peg.1481"/>
<dbReference type="OrthoDB" id="1816921at2"/>
<keyword evidence="2" id="KW-0472">Membrane</keyword>
<keyword evidence="4" id="KW-1185">Reference proteome</keyword>
<keyword evidence="2" id="KW-0812">Transmembrane</keyword>
<accession>A0A011VXU8</accession>
<dbReference type="RefSeq" id="WP_037285841.1">
    <property type="nucleotide sequence ID" value="NZ_JEOB01000002.1"/>
</dbReference>
<keyword evidence="2" id="KW-1133">Transmembrane helix</keyword>
<dbReference type="EMBL" id="JEOB01000002">
    <property type="protein sequence ID" value="EXM40086.1"/>
    <property type="molecule type" value="Genomic_DNA"/>
</dbReference>
<reference evidence="3 4" key="1">
    <citation type="submission" date="2013-06" db="EMBL/GenBank/DDBJ databases">
        <title>Rumen cellulosomics: divergent fiber-degrading strategies revealed by comparative genome-wide analysis of six Ruminococcal strains.</title>
        <authorList>
            <person name="Dassa B."/>
            <person name="Borovok I."/>
            <person name="Lamed R."/>
            <person name="Flint H."/>
            <person name="Yeoman C.J."/>
            <person name="White B."/>
            <person name="Bayer E.A."/>
        </authorList>
    </citation>
    <scope>NUCLEOTIDE SEQUENCE [LARGE SCALE GENOMIC DNA]</scope>
    <source>
        <strain evidence="3 4">SY3</strain>
    </source>
</reference>
<feature type="region of interest" description="Disordered" evidence="1">
    <location>
        <begin position="1"/>
        <end position="23"/>
    </location>
</feature>